<evidence type="ECO:0000256" key="13">
    <source>
        <dbReference type="RuleBase" id="RU363080"/>
    </source>
</evidence>
<feature type="binding site" evidence="12">
    <location>
        <position position="132"/>
    </location>
    <ligand>
        <name>chlorophyll a</name>
        <dbReference type="ChEBI" id="CHEBI:58416"/>
        <label>1</label>
    </ligand>
</feature>
<feature type="binding site" evidence="12">
    <location>
        <position position="62"/>
    </location>
    <ligand>
        <name>chlorophyll a</name>
        <dbReference type="ChEBI" id="CHEBI:58416"/>
        <label>1</label>
    </ligand>
</feature>
<organism evidence="14 15">
    <name type="scientific">Olea europaea subsp. europaea</name>
    <dbReference type="NCBI Taxonomy" id="158383"/>
    <lineage>
        <taxon>Eukaryota</taxon>
        <taxon>Viridiplantae</taxon>
        <taxon>Streptophyta</taxon>
        <taxon>Embryophyta</taxon>
        <taxon>Tracheophyta</taxon>
        <taxon>Spermatophyta</taxon>
        <taxon>Magnoliopsida</taxon>
        <taxon>eudicotyledons</taxon>
        <taxon>Gunneridae</taxon>
        <taxon>Pentapetalae</taxon>
        <taxon>asterids</taxon>
        <taxon>lamiids</taxon>
        <taxon>Lamiales</taxon>
        <taxon>Oleaceae</taxon>
        <taxon>Oleeae</taxon>
        <taxon>Olea</taxon>
    </lineage>
</organism>
<evidence type="ECO:0000256" key="1">
    <source>
        <dbReference type="ARBA" id="ARBA00004454"/>
    </source>
</evidence>
<evidence type="ECO:0000313" key="15">
    <source>
        <dbReference type="Proteomes" id="UP000594638"/>
    </source>
</evidence>
<evidence type="ECO:0000256" key="3">
    <source>
        <dbReference type="ARBA" id="ARBA00022528"/>
    </source>
</evidence>
<evidence type="ECO:0000256" key="4">
    <source>
        <dbReference type="ARBA" id="ARBA00022531"/>
    </source>
</evidence>
<keyword evidence="10" id="KW-0472">Membrane</keyword>
<dbReference type="GO" id="GO:0009523">
    <property type="term" value="C:photosystem II"/>
    <property type="evidence" value="ECO:0007669"/>
    <property type="project" value="UniProtKB-KW"/>
</dbReference>
<dbReference type="AlphaFoldDB" id="A0A8S0SZP9"/>
<feature type="binding site" description="axial binding residue" evidence="12">
    <location>
        <position position="72"/>
    </location>
    <ligand>
        <name>chlorophyll b</name>
        <dbReference type="ChEBI" id="CHEBI:61721"/>
        <label>1</label>
    </ligand>
    <ligandPart>
        <name>Mg</name>
        <dbReference type="ChEBI" id="CHEBI:25107"/>
    </ligandPart>
</feature>
<keyword evidence="9 13" id="KW-0793">Thylakoid</keyword>
<keyword evidence="8 13" id="KW-0157">Chromophore</keyword>
<keyword evidence="2 12" id="KW-0148">Chlorophyll</keyword>
<gene>
    <name evidence="14" type="ORF">OLEA9_A111638</name>
</gene>
<keyword evidence="7" id="KW-1133">Transmembrane helix</keyword>
<dbReference type="SUPFAM" id="SSF103511">
    <property type="entry name" value="Chlorophyll a-b binding protein"/>
    <property type="match status" value="1"/>
</dbReference>
<dbReference type="Pfam" id="PF00504">
    <property type="entry name" value="Chloroa_b-bind"/>
    <property type="match status" value="1"/>
</dbReference>
<evidence type="ECO:0000256" key="8">
    <source>
        <dbReference type="ARBA" id="ARBA00022991"/>
    </source>
</evidence>
<evidence type="ECO:0000256" key="7">
    <source>
        <dbReference type="ARBA" id="ARBA00022989"/>
    </source>
</evidence>
<keyword evidence="15" id="KW-1185">Reference proteome</keyword>
<feature type="binding site" evidence="12">
    <location>
        <position position="39"/>
    </location>
    <ligand>
        <name>chlorophyll a</name>
        <dbReference type="ChEBI" id="CHEBI:58416"/>
        <label>1</label>
    </ligand>
</feature>
<keyword evidence="5 13" id="KW-0934">Plastid</keyword>
<keyword evidence="13" id="KW-0603">Photosystem I</keyword>
<protein>
    <recommendedName>
        <fullName evidence="13">Chlorophyll a-b binding protein, chloroplastic</fullName>
    </recommendedName>
</protein>
<dbReference type="PANTHER" id="PTHR21649">
    <property type="entry name" value="CHLOROPHYLL A/B BINDING PROTEIN"/>
    <property type="match status" value="1"/>
</dbReference>
<comment type="subcellular location">
    <subcellularLocation>
        <location evidence="1">Plastid</location>
        <location evidence="1">Chloroplast thylakoid membrane</location>
        <topology evidence="1">Multi-pass membrane protein</topology>
    </subcellularLocation>
</comment>
<accession>A0A8S0SZP9</accession>
<name>A0A8S0SZP9_OLEEU</name>
<comment type="caution">
    <text evidence="14">The sequence shown here is derived from an EMBL/GenBank/DDBJ whole genome shotgun (WGS) entry which is preliminary data.</text>
</comment>
<feature type="binding site" description="axial binding residue" evidence="12">
    <location>
        <position position="44"/>
    </location>
    <ligand>
        <name>chlorophyll b</name>
        <dbReference type="ChEBI" id="CHEBI:61721"/>
        <label>1</label>
    </ligand>
    <ligandPart>
        <name>Mg</name>
        <dbReference type="ChEBI" id="CHEBI:25107"/>
    </ligandPart>
</feature>
<dbReference type="GO" id="GO:0009765">
    <property type="term" value="P:photosynthesis, light harvesting"/>
    <property type="evidence" value="ECO:0007669"/>
    <property type="project" value="InterPro"/>
</dbReference>
<comment type="similarity">
    <text evidence="13">Belongs to the light-harvesting chlorophyll a/b-binding (LHC) protein family.</text>
</comment>
<evidence type="ECO:0000256" key="10">
    <source>
        <dbReference type="ARBA" id="ARBA00023136"/>
    </source>
</evidence>
<evidence type="ECO:0000256" key="9">
    <source>
        <dbReference type="ARBA" id="ARBA00023078"/>
    </source>
</evidence>
<feature type="binding site" description="axial binding residue" evidence="12">
    <location>
        <position position="96"/>
    </location>
    <ligand>
        <name>chlorophyll b</name>
        <dbReference type="ChEBI" id="CHEBI:61721"/>
        <label>1</label>
    </ligand>
    <ligandPart>
        <name>Mg</name>
        <dbReference type="ChEBI" id="CHEBI:25107"/>
    </ligandPart>
</feature>
<dbReference type="Gene3D" id="1.10.3460.10">
    <property type="entry name" value="Chlorophyll a/b binding protein domain"/>
    <property type="match status" value="1"/>
</dbReference>
<feature type="binding site" evidence="12">
    <location>
        <position position="129"/>
    </location>
    <ligand>
        <name>chlorophyll a</name>
        <dbReference type="ChEBI" id="CHEBI:58416"/>
        <label>1</label>
    </ligand>
</feature>
<dbReference type="GO" id="GO:0009522">
    <property type="term" value="C:photosystem I"/>
    <property type="evidence" value="ECO:0007669"/>
    <property type="project" value="UniProtKB-KW"/>
</dbReference>
<evidence type="ECO:0000256" key="11">
    <source>
        <dbReference type="ARBA" id="ARBA00023276"/>
    </source>
</evidence>
<dbReference type="OrthoDB" id="10603855at2759"/>
<comment type="function">
    <text evidence="13">The light-harvesting complex (LHC) functions as a light receptor, it captures and delivers excitation energy to photosystems with which it is closely associated.</text>
</comment>
<dbReference type="Proteomes" id="UP000594638">
    <property type="component" value="Unassembled WGS sequence"/>
</dbReference>
<proteinExistence type="inferred from homology"/>
<dbReference type="GO" id="GO:0016168">
    <property type="term" value="F:chlorophyll binding"/>
    <property type="evidence" value="ECO:0007669"/>
    <property type="project" value="UniProtKB-KW"/>
</dbReference>
<dbReference type="EMBL" id="CACTIH010005545">
    <property type="protein sequence ID" value="CAA2997215.1"/>
    <property type="molecule type" value="Genomic_DNA"/>
</dbReference>
<reference evidence="14 15" key="1">
    <citation type="submission" date="2019-12" db="EMBL/GenBank/DDBJ databases">
        <authorList>
            <person name="Alioto T."/>
            <person name="Alioto T."/>
            <person name="Gomez Garrido J."/>
        </authorList>
    </citation>
    <scope>NUCLEOTIDE SEQUENCE [LARGE SCALE GENOMIC DNA]</scope>
</reference>
<keyword evidence="11 13" id="KW-0604">Photosystem II</keyword>
<feature type="binding site" evidence="12">
    <location>
        <position position="128"/>
    </location>
    <ligand>
        <name>chlorophyll a</name>
        <dbReference type="ChEBI" id="CHEBI:58416"/>
        <label>1</label>
    </ligand>
</feature>
<evidence type="ECO:0000256" key="2">
    <source>
        <dbReference type="ARBA" id="ARBA00022494"/>
    </source>
</evidence>
<keyword evidence="3 13" id="KW-0150">Chloroplast</keyword>
<evidence type="ECO:0000313" key="14">
    <source>
        <dbReference type="EMBL" id="CAA2997215.1"/>
    </source>
</evidence>
<sequence>MLSFWILLYPNDYGFDPLGLLDPEGAGGFIEPKWLAYGEVVNRRFAMLEHIAIGSIPTPYSLSKWHLWDSLSTKDSRTEPTLGHGKKYFLGLEKGLGRSSDPAYPDGPFFNPLGLGKDEKSMKELKLKEMKNRTGDKRQENLKVIGLN</sequence>
<evidence type="ECO:0000256" key="5">
    <source>
        <dbReference type="ARBA" id="ARBA00022640"/>
    </source>
</evidence>
<evidence type="ECO:0000256" key="6">
    <source>
        <dbReference type="ARBA" id="ARBA00022692"/>
    </source>
</evidence>
<dbReference type="InterPro" id="IPR001344">
    <property type="entry name" value="Chloro_AB-bd_pln"/>
</dbReference>
<evidence type="ECO:0000256" key="12">
    <source>
        <dbReference type="PIRSR" id="PIRSR601344-1"/>
    </source>
</evidence>
<keyword evidence="4 13" id="KW-0602">Photosynthesis</keyword>
<dbReference type="Gramene" id="OE9A111638T1">
    <property type="protein sequence ID" value="OE9A111638C1"/>
    <property type="gene ID" value="OE9A111638"/>
</dbReference>
<dbReference type="InterPro" id="IPR022796">
    <property type="entry name" value="Chloroa_b-bind"/>
</dbReference>
<dbReference type="GO" id="GO:0009535">
    <property type="term" value="C:chloroplast thylakoid membrane"/>
    <property type="evidence" value="ECO:0007669"/>
    <property type="project" value="UniProtKB-SubCell"/>
</dbReference>
<keyword evidence="6" id="KW-0812">Transmembrane</keyword>